<accession>A0A5J4YSW8</accession>
<proteinExistence type="predicted"/>
<dbReference type="Proteomes" id="UP000324585">
    <property type="component" value="Unassembled WGS sequence"/>
</dbReference>
<dbReference type="OrthoDB" id="1938039at2759"/>
<comment type="caution">
    <text evidence="2">The sequence shown here is derived from an EMBL/GenBank/DDBJ whole genome shotgun (WGS) entry which is preliminary data.</text>
</comment>
<keyword evidence="3" id="KW-1185">Reference proteome</keyword>
<keyword evidence="1" id="KW-0175">Coiled coil</keyword>
<protein>
    <submittedName>
        <fullName evidence="2">Uncharacterized protein</fullName>
    </submittedName>
</protein>
<feature type="coiled-coil region" evidence="1">
    <location>
        <begin position="73"/>
        <end position="153"/>
    </location>
</feature>
<name>A0A5J4YSW8_PORPP</name>
<dbReference type="EMBL" id="VRMN01000006">
    <property type="protein sequence ID" value="KAA8493844.1"/>
    <property type="molecule type" value="Genomic_DNA"/>
</dbReference>
<evidence type="ECO:0000313" key="2">
    <source>
        <dbReference type="EMBL" id="KAA8493844.1"/>
    </source>
</evidence>
<sequence>MLEDAASSSTSVPKIMVSLCDNSANFRSVSAASLRAGKLFTTHVDVTWGGAVDVPNSMENALYGDLDLSRSVDSDLIALNQALQERAERAESEAAELRAQVSKLDEELRKSKEETRVLKKQRQVLLHNLSVLFKTAELEIARKRKEIERLRSADARKAVQ</sequence>
<organism evidence="2 3">
    <name type="scientific">Porphyridium purpureum</name>
    <name type="common">Red alga</name>
    <name type="synonym">Porphyridium cruentum</name>
    <dbReference type="NCBI Taxonomy" id="35688"/>
    <lineage>
        <taxon>Eukaryota</taxon>
        <taxon>Rhodophyta</taxon>
        <taxon>Bangiophyceae</taxon>
        <taxon>Porphyridiales</taxon>
        <taxon>Porphyridiaceae</taxon>
        <taxon>Porphyridium</taxon>
    </lineage>
</organism>
<evidence type="ECO:0000256" key="1">
    <source>
        <dbReference type="SAM" id="Coils"/>
    </source>
</evidence>
<reference evidence="3" key="1">
    <citation type="journal article" date="2019" name="Nat. Commun.">
        <title>Expansion of phycobilisome linker gene families in mesophilic red algae.</title>
        <authorList>
            <person name="Lee J."/>
            <person name="Kim D."/>
            <person name="Bhattacharya D."/>
            <person name="Yoon H.S."/>
        </authorList>
    </citation>
    <scope>NUCLEOTIDE SEQUENCE [LARGE SCALE GENOMIC DNA]</scope>
    <source>
        <strain evidence="3">CCMP 1328</strain>
    </source>
</reference>
<dbReference type="AlphaFoldDB" id="A0A5J4YSW8"/>
<gene>
    <name evidence="2" type="ORF">FVE85_4981</name>
</gene>
<evidence type="ECO:0000313" key="3">
    <source>
        <dbReference type="Proteomes" id="UP000324585"/>
    </source>
</evidence>